<dbReference type="InterPro" id="IPR005218">
    <property type="entry name" value="Diacylglycerol/lipid_kinase"/>
</dbReference>
<dbReference type="InterPro" id="IPR017438">
    <property type="entry name" value="ATP-NAD_kinase_N"/>
</dbReference>
<keyword evidence="6" id="KW-0547">Nucleotide-binding</keyword>
<dbReference type="InterPro" id="IPR045540">
    <property type="entry name" value="YegS/DAGK_C"/>
</dbReference>
<gene>
    <name evidence="14" type="ORF">GXN76_16000</name>
</gene>
<evidence type="ECO:0000259" key="13">
    <source>
        <dbReference type="PROSITE" id="PS50146"/>
    </source>
</evidence>
<accession>A0A7D4BM40</accession>
<dbReference type="Gene3D" id="3.40.50.10330">
    <property type="entry name" value="Probable inorganic polyphosphate/atp-NAD kinase, domain 1"/>
    <property type="match status" value="1"/>
</dbReference>
<proteinExistence type="inferred from homology"/>
<evidence type="ECO:0000256" key="11">
    <source>
        <dbReference type="ARBA" id="ARBA00023209"/>
    </source>
</evidence>
<comment type="cofactor">
    <cofactor evidence="1">
        <name>Mg(2+)</name>
        <dbReference type="ChEBI" id="CHEBI:18420"/>
    </cofactor>
</comment>
<dbReference type="GO" id="GO:0046872">
    <property type="term" value="F:metal ion binding"/>
    <property type="evidence" value="ECO:0007669"/>
    <property type="project" value="UniProtKB-KW"/>
</dbReference>
<evidence type="ECO:0000256" key="10">
    <source>
        <dbReference type="ARBA" id="ARBA00023098"/>
    </source>
</evidence>
<evidence type="ECO:0000256" key="7">
    <source>
        <dbReference type="ARBA" id="ARBA00022777"/>
    </source>
</evidence>
<dbReference type="PANTHER" id="PTHR12358">
    <property type="entry name" value="SPHINGOSINE KINASE"/>
    <property type="match status" value="1"/>
</dbReference>
<evidence type="ECO:0000256" key="5">
    <source>
        <dbReference type="ARBA" id="ARBA00022723"/>
    </source>
</evidence>
<reference evidence="14 15" key="1">
    <citation type="submission" date="2020-01" db="EMBL/GenBank/DDBJ databases">
        <authorList>
            <person name="Gulvik C.A."/>
            <person name="Batra D.G."/>
        </authorList>
    </citation>
    <scope>NUCLEOTIDE SEQUENCE [LARGE SCALE GENOMIC DNA]</scope>
    <source>
        <strain evidence="14 15">W9323</strain>
    </source>
</reference>
<organism evidence="14 15">
    <name type="scientific">Kroppenstedtia pulmonis</name>
    <dbReference type="NCBI Taxonomy" id="1380685"/>
    <lineage>
        <taxon>Bacteria</taxon>
        <taxon>Bacillati</taxon>
        <taxon>Bacillota</taxon>
        <taxon>Bacilli</taxon>
        <taxon>Bacillales</taxon>
        <taxon>Thermoactinomycetaceae</taxon>
        <taxon>Kroppenstedtia</taxon>
    </lineage>
</organism>
<keyword evidence="7 14" id="KW-0418">Kinase</keyword>
<evidence type="ECO:0000313" key="15">
    <source>
        <dbReference type="Proteomes" id="UP000503088"/>
    </source>
</evidence>
<evidence type="ECO:0000256" key="2">
    <source>
        <dbReference type="ARBA" id="ARBA00005983"/>
    </source>
</evidence>
<evidence type="ECO:0000256" key="1">
    <source>
        <dbReference type="ARBA" id="ARBA00001946"/>
    </source>
</evidence>
<dbReference type="Pfam" id="PF19279">
    <property type="entry name" value="YegS_C"/>
    <property type="match status" value="1"/>
</dbReference>
<dbReference type="InterPro" id="IPR016064">
    <property type="entry name" value="NAD/diacylglycerol_kinase_sf"/>
</dbReference>
<evidence type="ECO:0000256" key="9">
    <source>
        <dbReference type="ARBA" id="ARBA00022842"/>
    </source>
</evidence>
<keyword evidence="4" id="KW-0808">Transferase</keyword>
<keyword evidence="11" id="KW-0594">Phospholipid biosynthesis</keyword>
<evidence type="ECO:0000256" key="8">
    <source>
        <dbReference type="ARBA" id="ARBA00022840"/>
    </source>
</evidence>
<dbReference type="SUPFAM" id="SSF111331">
    <property type="entry name" value="NAD kinase/diacylglycerol kinase-like"/>
    <property type="match status" value="1"/>
</dbReference>
<evidence type="ECO:0000313" key="14">
    <source>
        <dbReference type="EMBL" id="QKG85810.1"/>
    </source>
</evidence>
<dbReference type="Pfam" id="PF00781">
    <property type="entry name" value="DAGK_cat"/>
    <property type="match status" value="1"/>
</dbReference>
<dbReference type="PROSITE" id="PS50146">
    <property type="entry name" value="DAGK"/>
    <property type="match status" value="1"/>
</dbReference>
<dbReference type="InterPro" id="IPR001206">
    <property type="entry name" value="Diacylglycerol_kinase_cat_dom"/>
</dbReference>
<protein>
    <submittedName>
        <fullName evidence="14">Diacylglycerol kinase family lipid kinase</fullName>
    </submittedName>
</protein>
<dbReference type="GO" id="GO:0008654">
    <property type="term" value="P:phospholipid biosynthetic process"/>
    <property type="evidence" value="ECO:0007669"/>
    <property type="project" value="UniProtKB-KW"/>
</dbReference>
<dbReference type="EMBL" id="CP048104">
    <property type="protein sequence ID" value="QKG85810.1"/>
    <property type="molecule type" value="Genomic_DNA"/>
</dbReference>
<keyword evidence="3" id="KW-0444">Lipid biosynthesis</keyword>
<comment type="similarity">
    <text evidence="2">Belongs to the diacylglycerol/lipid kinase family.</text>
</comment>
<keyword evidence="9" id="KW-0460">Magnesium</keyword>
<dbReference type="Proteomes" id="UP000503088">
    <property type="component" value="Chromosome"/>
</dbReference>
<keyword evidence="8" id="KW-0067">ATP-binding</keyword>
<keyword evidence="12" id="KW-1208">Phospholipid metabolism</keyword>
<feature type="domain" description="DAGKc" evidence="13">
    <location>
        <begin position="1"/>
        <end position="128"/>
    </location>
</feature>
<evidence type="ECO:0000256" key="4">
    <source>
        <dbReference type="ARBA" id="ARBA00022679"/>
    </source>
</evidence>
<evidence type="ECO:0000256" key="12">
    <source>
        <dbReference type="ARBA" id="ARBA00023264"/>
    </source>
</evidence>
<dbReference type="Gene3D" id="2.60.200.40">
    <property type="match status" value="1"/>
</dbReference>
<dbReference type="AlphaFoldDB" id="A0A7D4BM40"/>
<sequence length="290" mass="32386">MKVFIVNPVSGNGKGMKIWPQIRSYLEKRRISHEVFFTRFPGHACRLSTNAAKKEKVEAIVAVGGDGTIHEVANGLMGSPTPMGYIPAGSGNDFARYHQIPLHWEQALKRILQNRPQRVDTAMVADRKVINSLGVGYDGSVALAVNQSSWKKRLGKMIYLIKAIQVLLHYTPQTVYLNVDQQEYQFHRVWLVVVANISYFGGGMKICPNASDCDGKLDLCIVHGISRWRLLWMLPQVFSGSHVNHPAVHMIQGKQVVVDSDHPMVVQADGEILDHYPLAIKVLPMSLSIL</sequence>
<dbReference type="RefSeq" id="WP_173224947.1">
    <property type="nucleotide sequence ID" value="NZ_CP048104.1"/>
</dbReference>
<name>A0A7D4BM40_9BACL</name>
<dbReference type="PANTHER" id="PTHR12358:SF106">
    <property type="entry name" value="LIPID KINASE YEGS"/>
    <property type="match status" value="1"/>
</dbReference>
<keyword evidence="5" id="KW-0479">Metal-binding</keyword>
<dbReference type="SMART" id="SM00046">
    <property type="entry name" value="DAGKc"/>
    <property type="match status" value="1"/>
</dbReference>
<keyword evidence="15" id="KW-1185">Reference proteome</keyword>
<evidence type="ECO:0000256" key="3">
    <source>
        <dbReference type="ARBA" id="ARBA00022516"/>
    </source>
</evidence>
<dbReference type="GO" id="GO:0005524">
    <property type="term" value="F:ATP binding"/>
    <property type="evidence" value="ECO:0007669"/>
    <property type="project" value="UniProtKB-KW"/>
</dbReference>
<dbReference type="GO" id="GO:0005886">
    <property type="term" value="C:plasma membrane"/>
    <property type="evidence" value="ECO:0007669"/>
    <property type="project" value="TreeGrafter"/>
</dbReference>
<dbReference type="InterPro" id="IPR050187">
    <property type="entry name" value="Lipid_Phosphate_FormReg"/>
</dbReference>
<dbReference type="NCBIfam" id="TIGR00147">
    <property type="entry name" value="YegS/Rv2252/BmrU family lipid kinase"/>
    <property type="match status" value="1"/>
</dbReference>
<keyword evidence="10" id="KW-0443">Lipid metabolism</keyword>
<dbReference type="GO" id="GO:0016301">
    <property type="term" value="F:kinase activity"/>
    <property type="evidence" value="ECO:0007669"/>
    <property type="project" value="UniProtKB-KW"/>
</dbReference>
<dbReference type="KEGG" id="kpul:GXN76_16000"/>
<evidence type="ECO:0000256" key="6">
    <source>
        <dbReference type="ARBA" id="ARBA00022741"/>
    </source>
</evidence>